<dbReference type="SUPFAM" id="SSF53474">
    <property type="entry name" value="alpha/beta-Hydrolases"/>
    <property type="match status" value="1"/>
</dbReference>
<evidence type="ECO:0000313" key="3">
    <source>
        <dbReference type="EMBL" id="BCR36009.1"/>
    </source>
</evidence>
<keyword evidence="2" id="KW-0719">Serine esterase</keyword>
<dbReference type="AlphaFoldDB" id="A0A7U9XW47"/>
<dbReference type="Pfam" id="PF12697">
    <property type="entry name" value="Abhydrolase_6"/>
    <property type="match status" value="1"/>
</dbReference>
<keyword evidence="3" id="KW-0378">Hydrolase</keyword>
<dbReference type="GO" id="GO:0016020">
    <property type="term" value="C:membrane"/>
    <property type="evidence" value="ECO:0007669"/>
    <property type="project" value="TreeGrafter"/>
</dbReference>
<proteinExistence type="inferred from homology"/>
<dbReference type="PANTHER" id="PTHR43798">
    <property type="entry name" value="MONOACYLGLYCEROL LIPASE"/>
    <property type="match status" value="1"/>
</dbReference>
<sequence>MEKRKIVLKNGEVYHYVEQGAGEKVILLVHGNFSSSLHFTPLFDRLPKDVRVIAPDLRGFGDSTYYRRISSLYDLAEDLKLFMEAKDIKSADVIGWSLGGGVALEFAAHYPLMVEHLVLINSTTHRGYPIFKKDALGKPMIGQVYESPDEMAKDPVQILPLLNAQKEGNFDFVSYIFGVTIYTVNKPSKEDNKLWIDESLKQRNLADADWALANLNMSDQHNMYNAGSNNISKVKAPVLHTWATKDITVPEYMVLENVNALKKRSKLIVYENCGHSPLVDVPDQLTKDILEFINY</sequence>
<dbReference type="InterPro" id="IPR000073">
    <property type="entry name" value="AB_hydrolase_1"/>
</dbReference>
<evidence type="ECO:0000256" key="1">
    <source>
        <dbReference type="ARBA" id="ARBA00006989"/>
    </source>
</evidence>
<name>A0A7U9XW47_9MOLU</name>
<dbReference type="InterPro" id="IPR000639">
    <property type="entry name" value="Epox_hydrolase-like"/>
</dbReference>
<dbReference type="InterPro" id="IPR050266">
    <property type="entry name" value="AB_hydrolase_sf"/>
</dbReference>
<evidence type="ECO:0000313" key="4">
    <source>
        <dbReference type="Proteomes" id="UP000620133"/>
    </source>
</evidence>
<dbReference type="PRINTS" id="PR00111">
    <property type="entry name" value="ABHYDROLASE"/>
</dbReference>
<dbReference type="KEGG" id="manr:MPAN_009020"/>
<dbReference type="Gene3D" id="3.40.50.1820">
    <property type="entry name" value="alpha/beta hydrolase"/>
    <property type="match status" value="1"/>
</dbReference>
<accession>A0A7U9XW47</accession>
<gene>
    <name evidence="3" type="ORF">MPAN_009020</name>
</gene>
<dbReference type="Proteomes" id="UP000620133">
    <property type="component" value="Chromosome"/>
</dbReference>
<dbReference type="RefSeq" id="WP_176239852.1">
    <property type="nucleotide sequence ID" value="NZ_AP024412.1"/>
</dbReference>
<dbReference type="PRINTS" id="PR00412">
    <property type="entry name" value="EPOXHYDRLASE"/>
</dbReference>
<evidence type="ECO:0000256" key="2">
    <source>
        <dbReference type="ARBA" id="ARBA00022487"/>
    </source>
</evidence>
<dbReference type="PANTHER" id="PTHR43798:SF33">
    <property type="entry name" value="HYDROLASE, PUTATIVE (AFU_ORTHOLOGUE AFUA_2G14860)-RELATED"/>
    <property type="match status" value="1"/>
</dbReference>
<dbReference type="GO" id="GO:0052689">
    <property type="term" value="F:carboxylic ester hydrolase activity"/>
    <property type="evidence" value="ECO:0007669"/>
    <property type="project" value="UniProtKB-KW"/>
</dbReference>
<protein>
    <submittedName>
        <fullName evidence="3">Alpha/beta hydrolase</fullName>
    </submittedName>
</protein>
<comment type="similarity">
    <text evidence="1">Belongs to the lipase/esterase LIP3/BchO family.</text>
</comment>
<reference evidence="3" key="1">
    <citation type="submission" date="2021-01" db="EMBL/GenBank/DDBJ databases">
        <title>Draft genome sequence of Acholeplasmataceae bacterium strain Mahy22.</title>
        <authorList>
            <person name="Watanabe M."/>
            <person name="Kojima H."/>
            <person name="Fukui M."/>
        </authorList>
    </citation>
    <scope>NUCLEOTIDE SEQUENCE</scope>
    <source>
        <strain evidence="3">Mahy22</strain>
    </source>
</reference>
<dbReference type="InterPro" id="IPR029058">
    <property type="entry name" value="AB_hydrolase_fold"/>
</dbReference>
<organism evidence="3 4">
    <name type="scientific">Mariniplasma anaerobium</name>
    <dbReference type="NCBI Taxonomy" id="2735436"/>
    <lineage>
        <taxon>Bacteria</taxon>
        <taxon>Bacillati</taxon>
        <taxon>Mycoplasmatota</taxon>
        <taxon>Mollicutes</taxon>
        <taxon>Acholeplasmatales</taxon>
        <taxon>Acholeplasmataceae</taxon>
        <taxon>Mariniplasma</taxon>
    </lineage>
</organism>
<keyword evidence="4" id="KW-1185">Reference proteome</keyword>
<dbReference type="EMBL" id="AP024412">
    <property type="protein sequence ID" value="BCR36009.1"/>
    <property type="molecule type" value="Genomic_DNA"/>
</dbReference>